<dbReference type="AlphaFoldDB" id="A0A225VWE2"/>
<dbReference type="Proteomes" id="UP000198211">
    <property type="component" value="Unassembled WGS sequence"/>
</dbReference>
<organism evidence="1 2">
    <name type="scientific">Phytophthora megakarya</name>
    <dbReference type="NCBI Taxonomy" id="4795"/>
    <lineage>
        <taxon>Eukaryota</taxon>
        <taxon>Sar</taxon>
        <taxon>Stramenopiles</taxon>
        <taxon>Oomycota</taxon>
        <taxon>Peronosporomycetes</taxon>
        <taxon>Peronosporales</taxon>
        <taxon>Peronosporaceae</taxon>
        <taxon>Phytophthora</taxon>
    </lineage>
</organism>
<evidence type="ECO:0000313" key="2">
    <source>
        <dbReference type="Proteomes" id="UP000198211"/>
    </source>
</evidence>
<keyword evidence="2" id="KW-1185">Reference proteome</keyword>
<gene>
    <name evidence="1" type="ORF">PHMEG_00017503</name>
</gene>
<reference evidence="2" key="1">
    <citation type="submission" date="2017-03" db="EMBL/GenBank/DDBJ databases">
        <title>Phytopthora megakarya and P. palmivora, two closely related causual agents of cacao black pod achieved similar genome size and gene model numbers by different mechanisms.</title>
        <authorList>
            <person name="Ali S."/>
            <person name="Shao J."/>
            <person name="Larry D.J."/>
            <person name="Kronmiller B."/>
            <person name="Shen D."/>
            <person name="Strem M.D."/>
            <person name="Melnick R.L."/>
            <person name="Guiltinan M.J."/>
            <person name="Tyler B.M."/>
            <person name="Meinhardt L.W."/>
            <person name="Bailey B.A."/>
        </authorList>
    </citation>
    <scope>NUCLEOTIDE SEQUENCE [LARGE SCALE GENOMIC DNA]</scope>
    <source>
        <strain evidence="2">zdho120</strain>
    </source>
</reference>
<dbReference type="Gene3D" id="3.30.70.270">
    <property type="match status" value="1"/>
</dbReference>
<evidence type="ECO:0008006" key="3">
    <source>
        <dbReference type="Google" id="ProtNLM"/>
    </source>
</evidence>
<sequence length="100" mass="10905">MAFGLTNAPMIYQRMMDNALWCPTAVGKAYSERGGGLVLKAASILDPVSELVNGLMGDMFSNGEPDEFSLFVDDICFGSETFDGYLSTLVARLIQMFTEC</sequence>
<name>A0A225VWE2_9STRA</name>
<accession>A0A225VWE2</accession>
<evidence type="ECO:0000313" key="1">
    <source>
        <dbReference type="EMBL" id="OWZ09743.1"/>
    </source>
</evidence>
<dbReference type="OrthoDB" id="100410at2759"/>
<dbReference type="InterPro" id="IPR043128">
    <property type="entry name" value="Rev_trsase/Diguanyl_cyclase"/>
</dbReference>
<proteinExistence type="predicted"/>
<dbReference type="EMBL" id="NBNE01002677">
    <property type="protein sequence ID" value="OWZ09743.1"/>
    <property type="molecule type" value="Genomic_DNA"/>
</dbReference>
<comment type="caution">
    <text evidence="1">The sequence shown here is derived from an EMBL/GenBank/DDBJ whole genome shotgun (WGS) entry which is preliminary data.</text>
</comment>
<protein>
    <recommendedName>
        <fullName evidence="3">Reverse transcriptase</fullName>
    </recommendedName>
</protein>